<dbReference type="InterPro" id="IPR018720">
    <property type="entry name" value="DUF2249"/>
</dbReference>
<gene>
    <name evidence="2" type="ORF">J2X20_005257</name>
</gene>
<comment type="caution">
    <text evidence="2">The sequence shown here is derived from an EMBL/GenBank/DDBJ whole genome shotgun (WGS) entry which is preliminary data.</text>
</comment>
<organism evidence="2 3">
    <name type="scientific">Roseateles saccharophilus</name>
    <name type="common">Pseudomonas saccharophila</name>
    <dbReference type="NCBI Taxonomy" id="304"/>
    <lineage>
        <taxon>Bacteria</taxon>
        <taxon>Pseudomonadati</taxon>
        <taxon>Pseudomonadota</taxon>
        <taxon>Betaproteobacteria</taxon>
        <taxon>Burkholderiales</taxon>
        <taxon>Sphaerotilaceae</taxon>
        <taxon>Roseateles</taxon>
    </lineage>
</organism>
<name>A0ABU1YUM8_ROSSA</name>
<dbReference type="EMBL" id="JAVDXU010000005">
    <property type="protein sequence ID" value="MDR7272574.1"/>
    <property type="molecule type" value="Genomic_DNA"/>
</dbReference>
<dbReference type="Pfam" id="PF10006">
    <property type="entry name" value="DUF2249"/>
    <property type="match status" value="1"/>
</dbReference>
<evidence type="ECO:0000313" key="3">
    <source>
        <dbReference type="Proteomes" id="UP001180453"/>
    </source>
</evidence>
<dbReference type="RefSeq" id="WP_310271958.1">
    <property type="nucleotide sequence ID" value="NZ_JAVDXU010000005.1"/>
</dbReference>
<proteinExistence type="predicted"/>
<dbReference type="Proteomes" id="UP001180453">
    <property type="component" value="Unassembled WGS sequence"/>
</dbReference>
<sequence length="94" mass="10255">MNLDLHCAPIDLRNFHPHEWQERISGAMRSLAPRDSVELINDQDPLRLRDGLQAELPGGFAWEALQSGPDTWRVRITRQAAGQGGGCCGGCCGG</sequence>
<evidence type="ECO:0000313" key="2">
    <source>
        <dbReference type="EMBL" id="MDR7272574.1"/>
    </source>
</evidence>
<accession>A0ABU1YUM8</accession>
<feature type="domain" description="DUF2249" evidence="1">
    <location>
        <begin position="10"/>
        <end position="78"/>
    </location>
</feature>
<keyword evidence="3" id="KW-1185">Reference proteome</keyword>
<protein>
    <submittedName>
        <fullName evidence="2">Uncharacterized protein (DUF2249 family)</fullName>
    </submittedName>
</protein>
<reference evidence="2 3" key="1">
    <citation type="submission" date="2023-07" db="EMBL/GenBank/DDBJ databases">
        <title>Sorghum-associated microbial communities from plants grown in Nebraska, USA.</title>
        <authorList>
            <person name="Schachtman D."/>
        </authorList>
    </citation>
    <scope>NUCLEOTIDE SEQUENCE [LARGE SCALE GENOMIC DNA]</scope>
    <source>
        <strain evidence="2 3">BE314</strain>
    </source>
</reference>
<evidence type="ECO:0000259" key="1">
    <source>
        <dbReference type="Pfam" id="PF10006"/>
    </source>
</evidence>